<dbReference type="Gene3D" id="1.10.1470.10">
    <property type="entry name" value="YjbJ"/>
    <property type="match status" value="1"/>
</dbReference>
<reference evidence="1 2" key="1">
    <citation type="submission" date="2016-11" db="EMBL/GenBank/DDBJ databases">
        <authorList>
            <person name="Jaros S."/>
            <person name="Januszkiewicz K."/>
            <person name="Wedrychowicz H."/>
        </authorList>
    </citation>
    <scope>NUCLEOTIDE SEQUENCE [LARGE SCALE GENOMIC DNA]</scope>
    <source>
        <strain evidence="1 2">DSM 19557</strain>
    </source>
</reference>
<accession>A0A1M6Q9W9</accession>
<dbReference type="InterPro" id="IPR036629">
    <property type="entry name" value="YjbJ_sf"/>
</dbReference>
<evidence type="ECO:0000313" key="2">
    <source>
        <dbReference type="Proteomes" id="UP000189810"/>
    </source>
</evidence>
<dbReference type="OrthoDB" id="9444at2"/>
<sequence>MIDKLLFKDNLSQREKLAFFRSLLKKEMDVLNEYCRIKDIPKRYSIQLCHLHNVKKVNIARLLDVIEYYDPGFIKHLATTDPMVRTFLGYYLDFLKTNPYGYEALEPQNLFGNWDYIKYKLRILFPELTMDEIEKFKFKRKEFVEYVKKKLGESEEVIESKLNKATWYETVPYLELEEEMSKEWHPEPVMTDEDWAFIKRHIQGRKNIFIKEDGKEKFVYVEINIPDEELDRFKKDREGLKRYLMEKYNIDEGGAEQILRKAGWESESYHVIPPVHTDVVLDYGTLEKAVVEEIKEENRTLNYHDLANFIRYLGGLELEELNYYELIYEKVEPEVQDTLDLIIRTQRRILGKLFGIFYTVDPLMAEAILTIDPSRLDFLRELTVSVTVKDKKFNLYSNSMAWKKVKERIVSRFPEVTEEEIESFKGRRADFVKYLAQKTRKQEETVDMLLEECGWTRTEEIPAFLRQIGP</sequence>
<name>A0A1M6Q9W9_9AQUI</name>
<dbReference type="EMBL" id="LT670846">
    <property type="protein sequence ID" value="SHK17084.1"/>
    <property type="molecule type" value="Genomic_DNA"/>
</dbReference>
<evidence type="ECO:0000313" key="1">
    <source>
        <dbReference type="EMBL" id="SHK17084.1"/>
    </source>
</evidence>
<dbReference type="STRING" id="381751.SAMN05444391_0146"/>
<dbReference type="Proteomes" id="UP000189810">
    <property type="component" value="Chromosome I"/>
</dbReference>
<dbReference type="AlphaFoldDB" id="A0A1M6Q9W9"/>
<proteinExistence type="predicted"/>
<dbReference type="RefSeq" id="WP_079653350.1">
    <property type="nucleotide sequence ID" value="NZ_LT670846.1"/>
</dbReference>
<keyword evidence="2" id="KW-1185">Reference proteome</keyword>
<organism evidence="1 2">
    <name type="scientific">Thermocrinis minervae</name>
    <dbReference type="NCBI Taxonomy" id="381751"/>
    <lineage>
        <taxon>Bacteria</taxon>
        <taxon>Pseudomonadati</taxon>
        <taxon>Aquificota</taxon>
        <taxon>Aquificia</taxon>
        <taxon>Aquificales</taxon>
        <taxon>Aquificaceae</taxon>
        <taxon>Thermocrinis</taxon>
    </lineage>
</organism>
<protein>
    <submittedName>
        <fullName evidence="1">Uncharacterized protein</fullName>
    </submittedName>
</protein>
<gene>
    <name evidence="1" type="ORF">SAMN05444391_0146</name>
</gene>